<accession>A0ACC3AVI2</accession>
<dbReference type="EMBL" id="JAOPJF010000058">
    <property type="protein sequence ID" value="KAK1141869.1"/>
    <property type="molecule type" value="Genomic_DNA"/>
</dbReference>
<proteinExistence type="predicted"/>
<reference evidence="1 2" key="1">
    <citation type="journal article" date="2023" name="ACS Omega">
        <title>Identification of the Neoaspergillic Acid Biosynthesis Gene Cluster by Establishing an In Vitro CRISPR-Ribonucleoprotein Genetic System in Aspergillus melleus.</title>
        <authorList>
            <person name="Yuan B."/>
            <person name="Grau M.F."/>
            <person name="Murata R.M."/>
            <person name="Torok T."/>
            <person name="Venkateswaran K."/>
            <person name="Stajich J.E."/>
            <person name="Wang C.C.C."/>
        </authorList>
    </citation>
    <scope>NUCLEOTIDE SEQUENCE [LARGE SCALE GENOMIC DNA]</scope>
    <source>
        <strain evidence="1 2">IMV 1140</strain>
    </source>
</reference>
<protein>
    <submittedName>
        <fullName evidence="1">Uncharacterized protein</fullName>
    </submittedName>
</protein>
<organism evidence="1 2">
    <name type="scientific">Aspergillus melleus</name>
    <dbReference type="NCBI Taxonomy" id="138277"/>
    <lineage>
        <taxon>Eukaryota</taxon>
        <taxon>Fungi</taxon>
        <taxon>Dikarya</taxon>
        <taxon>Ascomycota</taxon>
        <taxon>Pezizomycotina</taxon>
        <taxon>Eurotiomycetes</taxon>
        <taxon>Eurotiomycetidae</taxon>
        <taxon>Eurotiales</taxon>
        <taxon>Aspergillaceae</taxon>
        <taxon>Aspergillus</taxon>
        <taxon>Aspergillus subgen. Circumdati</taxon>
    </lineage>
</organism>
<sequence length="328" mass="36619">MTLIPGITYLISLVFLLASSCSGDNVPEQTVLGTDSRRPVYLIAHRLLQNKAIPQALSDGANAFEIDVAPSNGTWYAWHDDKFTPGDKPKDTIDELFDAVATHRRDGKPITFVWLDIKNPGDCSSAHKGCITELQKMAQKKLVEAVGIRVLYGFDVDDADSDAWMRVARSLSASEAVGVNARAQEAIDIFSRGHNKALIPAHQRVMTFGFSFLSSPVVRECHNDRRNWGKYAGVCYELSVAAKERDRAKPRRPRLGRVFGWTITAAEKDGEIADNLLGFAKADGLIYGEVLSEYRDSKSNRIAVEEMKKWLRKNSKTHRPADNNDRPW</sequence>
<name>A0ACC3AVI2_9EURO</name>
<keyword evidence="2" id="KW-1185">Reference proteome</keyword>
<comment type="caution">
    <text evidence="1">The sequence shown here is derived from an EMBL/GenBank/DDBJ whole genome shotgun (WGS) entry which is preliminary data.</text>
</comment>
<evidence type="ECO:0000313" key="2">
    <source>
        <dbReference type="Proteomes" id="UP001177260"/>
    </source>
</evidence>
<dbReference type="Proteomes" id="UP001177260">
    <property type="component" value="Unassembled WGS sequence"/>
</dbReference>
<gene>
    <name evidence="1" type="ORF">N8T08_008382</name>
</gene>
<evidence type="ECO:0000313" key="1">
    <source>
        <dbReference type="EMBL" id="KAK1141869.1"/>
    </source>
</evidence>